<protein>
    <submittedName>
        <fullName evidence="2">Uncharacterized protein</fullName>
    </submittedName>
</protein>
<dbReference type="EMBL" id="GBXM01058580">
    <property type="protein sequence ID" value="JAH49997.1"/>
    <property type="molecule type" value="Transcribed_RNA"/>
</dbReference>
<evidence type="ECO:0000313" key="2">
    <source>
        <dbReference type="EMBL" id="JAH49997.1"/>
    </source>
</evidence>
<name>A0A0E9T998_ANGAN</name>
<feature type="compositionally biased region" description="Polar residues" evidence="1">
    <location>
        <begin position="11"/>
        <end position="22"/>
    </location>
</feature>
<feature type="region of interest" description="Disordered" evidence="1">
    <location>
        <begin position="1"/>
        <end position="39"/>
    </location>
</feature>
<sequence>MPTRGLAQPIGLNSSQLPTDFPQSGKLLPPTLTINCPHP</sequence>
<reference evidence="2" key="2">
    <citation type="journal article" date="2015" name="Fish Shellfish Immunol.">
        <title>Early steps in the European eel (Anguilla anguilla)-Vibrio vulnificus interaction in the gills: Role of the RtxA13 toxin.</title>
        <authorList>
            <person name="Callol A."/>
            <person name="Pajuelo D."/>
            <person name="Ebbesson L."/>
            <person name="Teles M."/>
            <person name="MacKenzie S."/>
            <person name="Amaro C."/>
        </authorList>
    </citation>
    <scope>NUCLEOTIDE SEQUENCE</scope>
</reference>
<accession>A0A0E9T998</accession>
<evidence type="ECO:0000256" key="1">
    <source>
        <dbReference type="SAM" id="MobiDB-lite"/>
    </source>
</evidence>
<dbReference type="AlphaFoldDB" id="A0A0E9T998"/>
<organism evidence="2">
    <name type="scientific">Anguilla anguilla</name>
    <name type="common">European freshwater eel</name>
    <name type="synonym">Muraena anguilla</name>
    <dbReference type="NCBI Taxonomy" id="7936"/>
    <lineage>
        <taxon>Eukaryota</taxon>
        <taxon>Metazoa</taxon>
        <taxon>Chordata</taxon>
        <taxon>Craniata</taxon>
        <taxon>Vertebrata</taxon>
        <taxon>Euteleostomi</taxon>
        <taxon>Actinopterygii</taxon>
        <taxon>Neopterygii</taxon>
        <taxon>Teleostei</taxon>
        <taxon>Anguilliformes</taxon>
        <taxon>Anguillidae</taxon>
        <taxon>Anguilla</taxon>
    </lineage>
</organism>
<proteinExistence type="predicted"/>
<reference evidence="2" key="1">
    <citation type="submission" date="2014-11" db="EMBL/GenBank/DDBJ databases">
        <authorList>
            <person name="Amaro Gonzalez C."/>
        </authorList>
    </citation>
    <scope>NUCLEOTIDE SEQUENCE</scope>
</reference>